<proteinExistence type="predicted"/>
<accession>A0A3S5BC24</accession>
<organism evidence="1 2">
    <name type="scientific">Protopolystoma xenopodis</name>
    <dbReference type="NCBI Taxonomy" id="117903"/>
    <lineage>
        <taxon>Eukaryota</taxon>
        <taxon>Metazoa</taxon>
        <taxon>Spiralia</taxon>
        <taxon>Lophotrochozoa</taxon>
        <taxon>Platyhelminthes</taxon>
        <taxon>Monogenea</taxon>
        <taxon>Polyopisthocotylea</taxon>
        <taxon>Polystomatidea</taxon>
        <taxon>Polystomatidae</taxon>
        <taxon>Protopolystoma</taxon>
    </lineage>
</organism>
<sequence>MPEKRTNPDLELITSSDISPASSIDLAIRSTDLQLSKATVLQYRVRPFYESLRPAFSNEMEGTPVPFLVFLVDRFHSVTVQVYVLLHTLFLTALLTRTLTPHRAESFGAGVHTCCYGPFPCLNLCSLSKSSVSILCRLLYLKSIRL</sequence>
<protein>
    <submittedName>
        <fullName evidence="1">Uncharacterized protein</fullName>
    </submittedName>
</protein>
<comment type="caution">
    <text evidence="1">The sequence shown here is derived from an EMBL/GenBank/DDBJ whole genome shotgun (WGS) entry which is preliminary data.</text>
</comment>
<keyword evidence="2" id="KW-1185">Reference proteome</keyword>
<name>A0A3S5BC24_9PLAT</name>
<dbReference type="AlphaFoldDB" id="A0A3S5BC24"/>
<dbReference type="EMBL" id="CAAALY010039770">
    <property type="protein sequence ID" value="VEL19041.1"/>
    <property type="molecule type" value="Genomic_DNA"/>
</dbReference>
<evidence type="ECO:0000313" key="1">
    <source>
        <dbReference type="EMBL" id="VEL19041.1"/>
    </source>
</evidence>
<dbReference type="Proteomes" id="UP000784294">
    <property type="component" value="Unassembled WGS sequence"/>
</dbReference>
<evidence type="ECO:0000313" key="2">
    <source>
        <dbReference type="Proteomes" id="UP000784294"/>
    </source>
</evidence>
<reference evidence="1" key="1">
    <citation type="submission" date="2018-11" db="EMBL/GenBank/DDBJ databases">
        <authorList>
            <consortium name="Pathogen Informatics"/>
        </authorList>
    </citation>
    <scope>NUCLEOTIDE SEQUENCE</scope>
</reference>
<gene>
    <name evidence="1" type="ORF">PXEA_LOCUS12481</name>
</gene>